<evidence type="ECO:0000313" key="4">
    <source>
        <dbReference type="EMBL" id="RYU09267.1"/>
    </source>
</evidence>
<dbReference type="InterPro" id="IPR029787">
    <property type="entry name" value="Nucleotide_cyclase"/>
</dbReference>
<dbReference type="Pfam" id="PF00990">
    <property type="entry name" value="GGDEF"/>
    <property type="match status" value="1"/>
</dbReference>
<dbReference type="GO" id="GO:0052621">
    <property type="term" value="F:diguanylate cyclase activity"/>
    <property type="evidence" value="ECO:0007669"/>
    <property type="project" value="TreeGrafter"/>
</dbReference>
<dbReference type="FunFam" id="3.30.70.270:FF:000001">
    <property type="entry name" value="Diguanylate cyclase domain protein"/>
    <property type="match status" value="1"/>
</dbReference>
<dbReference type="Gene3D" id="3.30.450.20">
    <property type="entry name" value="PAS domain"/>
    <property type="match status" value="1"/>
</dbReference>
<sequence>MAPNSGQSPRSARVLLANALPLAVAGWVVAVAVHGVHPLDHPVVTCVQLATTAVLVGAVHRVRSAGLARLNAAHRRFRSVFDDSPVGIGLSDETGVFVEANAALCALLGRPWADIEGRSSAEFTHPDDLHTNRNAGRMLAEAEDGVVRLEKRYVRPDGEVRWAWLTVRHVAGPAGEPWTLAHVQDVTERKRTDEELLRSREGLRASVEIARAAQEGADPRQLVLRSIASLAHASTVSLLEPIGDDQLAVTATSGLEHLVGVTVDLDEESATAHVWRTGQPLFASVAEDSPHVSRDVLRQSGATSLLWQPVGLDGRVIAILALGWRDRLETVSGTGRAAVEALAAETAMALHSERMRQQLELTVVTDQLTGLLNRRGWDEQTLALVRQSRRSREPFTIALVDLDHFKAYNDTHGHVVADQALVAFGRQARRSLRVVDVVARWGGEEFAVALRDTDRVQAAATLERLRISMPAGLTCSIGYAEVRPDESVGDALSRADAALYRAKANGRNRVEEAADLPGTPALVDAAVS</sequence>
<dbReference type="RefSeq" id="WP_129989565.1">
    <property type="nucleotide sequence ID" value="NZ_SDPU01000036.1"/>
</dbReference>
<dbReference type="SUPFAM" id="SSF55785">
    <property type="entry name" value="PYP-like sensor domain (PAS domain)"/>
    <property type="match status" value="1"/>
</dbReference>
<dbReference type="InterPro" id="IPR003018">
    <property type="entry name" value="GAF"/>
</dbReference>
<evidence type="ECO:0000259" key="2">
    <source>
        <dbReference type="PROSITE" id="PS50113"/>
    </source>
</evidence>
<dbReference type="InterPro" id="IPR050469">
    <property type="entry name" value="Diguanylate_Cyclase"/>
</dbReference>
<keyword evidence="5" id="KW-1185">Reference proteome</keyword>
<dbReference type="Pfam" id="PF00989">
    <property type="entry name" value="PAS"/>
    <property type="match status" value="1"/>
</dbReference>
<dbReference type="InterPro" id="IPR035965">
    <property type="entry name" value="PAS-like_dom_sf"/>
</dbReference>
<dbReference type="Gene3D" id="3.30.450.40">
    <property type="match status" value="1"/>
</dbReference>
<evidence type="ECO:0000259" key="1">
    <source>
        <dbReference type="PROSITE" id="PS50112"/>
    </source>
</evidence>
<feature type="domain" description="PAC" evidence="2">
    <location>
        <begin position="147"/>
        <end position="198"/>
    </location>
</feature>
<dbReference type="GO" id="GO:0005886">
    <property type="term" value="C:plasma membrane"/>
    <property type="evidence" value="ECO:0007669"/>
    <property type="project" value="TreeGrafter"/>
</dbReference>
<dbReference type="Pfam" id="PF13185">
    <property type="entry name" value="GAF_2"/>
    <property type="match status" value="1"/>
</dbReference>
<dbReference type="CDD" id="cd00130">
    <property type="entry name" value="PAS"/>
    <property type="match status" value="1"/>
</dbReference>
<comment type="caution">
    <text evidence="4">The sequence shown here is derived from an EMBL/GenBank/DDBJ whole genome shotgun (WGS) entry which is preliminary data.</text>
</comment>
<dbReference type="GO" id="GO:1902201">
    <property type="term" value="P:negative regulation of bacterial-type flagellum-dependent cell motility"/>
    <property type="evidence" value="ECO:0007669"/>
    <property type="project" value="TreeGrafter"/>
</dbReference>
<protein>
    <submittedName>
        <fullName evidence="4">Sensor domain-containing diguanylate cyclase</fullName>
    </submittedName>
</protein>
<dbReference type="PANTHER" id="PTHR45138:SF9">
    <property type="entry name" value="DIGUANYLATE CYCLASE DGCM-RELATED"/>
    <property type="match status" value="1"/>
</dbReference>
<dbReference type="NCBIfam" id="TIGR00254">
    <property type="entry name" value="GGDEF"/>
    <property type="match status" value="1"/>
</dbReference>
<gene>
    <name evidence="4" type="ORF">ETU37_22240</name>
</gene>
<proteinExistence type="predicted"/>
<name>A0A4Q5ITX3_9ACTN</name>
<dbReference type="SUPFAM" id="SSF55781">
    <property type="entry name" value="GAF domain-like"/>
    <property type="match status" value="1"/>
</dbReference>
<dbReference type="GO" id="GO:0006355">
    <property type="term" value="P:regulation of DNA-templated transcription"/>
    <property type="evidence" value="ECO:0007669"/>
    <property type="project" value="InterPro"/>
</dbReference>
<dbReference type="SUPFAM" id="SSF55073">
    <property type="entry name" value="Nucleotide cyclase"/>
    <property type="match status" value="1"/>
</dbReference>
<dbReference type="InterPro" id="IPR043128">
    <property type="entry name" value="Rev_trsase/Diguanyl_cyclase"/>
</dbReference>
<dbReference type="OrthoDB" id="23692at2"/>
<feature type="domain" description="PAS" evidence="1">
    <location>
        <begin position="73"/>
        <end position="143"/>
    </location>
</feature>
<dbReference type="InterPro" id="IPR000160">
    <property type="entry name" value="GGDEF_dom"/>
</dbReference>
<dbReference type="PROSITE" id="PS50113">
    <property type="entry name" value="PAC"/>
    <property type="match status" value="1"/>
</dbReference>
<organism evidence="4 5">
    <name type="scientific">Nocardioides iriomotensis</name>
    <dbReference type="NCBI Taxonomy" id="715784"/>
    <lineage>
        <taxon>Bacteria</taxon>
        <taxon>Bacillati</taxon>
        <taxon>Actinomycetota</taxon>
        <taxon>Actinomycetes</taxon>
        <taxon>Propionibacteriales</taxon>
        <taxon>Nocardioidaceae</taxon>
        <taxon>Nocardioides</taxon>
    </lineage>
</organism>
<dbReference type="CDD" id="cd01949">
    <property type="entry name" value="GGDEF"/>
    <property type="match status" value="1"/>
</dbReference>
<dbReference type="InterPro" id="IPR000700">
    <property type="entry name" value="PAS-assoc_C"/>
</dbReference>
<dbReference type="EMBL" id="SDPU01000036">
    <property type="protein sequence ID" value="RYU09267.1"/>
    <property type="molecule type" value="Genomic_DNA"/>
</dbReference>
<dbReference type="NCBIfam" id="TIGR00229">
    <property type="entry name" value="sensory_box"/>
    <property type="match status" value="1"/>
</dbReference>
<dbReference type="InterPro" id="IPR029016">
    <property type="entry name" value="GAF-like_dom_sf"/>
</dbReference>
<dbReference type="AlphaFoldDB" id="A0A4Q5ITX3"/>
<dbReference type="SMART" id="SM00091">
    <property type="entry name" value="PAS"/>
    <property type="match status" value="1"/>
</dbReference>
<reference evidence="4 5" key="1">
    <citation type="submission" date="2019-01" db="EMBL/GenBank/DDBJ databases">
        <title>Nocardioides guangzhouensis sp. nov., an actinobacterium isolated from soil.</title>
        <authorList>
            <person name="Fu Y."/>
            <person name="Cai Y."/>
            <person name="Lin Z."/>
            <person name="Chen P."/>
        </authorList>
    </citation>
    <scope>NUCLEOTIDE SEQUENCE [LARGE SCALE GENOMIC DNA]</scope>
    <source>
        <strain evidence="4 5">NBRC 105384</strain>
    </source>
</reference>
<dbReference type="GO" id="GO:0043709">
    <property type="term" value="P:cell adhesion involved in single-species biofilm formation"/>
    <property type="evidence" value="ECO:0007669"/>
    <property type="project" value="TreeGrafter"/>
</dbReference>
<dbReference type="InterPro" id="IPR000014">
    <property type="entry name" value="PAS"/>
</dbReference>
<accession>A0A4Q5ITX3</accession>
<feature type="domain" description="GGDEF" evidence="3">
    <location>
        <begin position="393"/>
        <end position="515"/>
    </location>
</feature>
<dbReference type="PANTHER" id="PTHR45138">
    <property type="entry name" value="REGULATORY COMPONENTS OF SENSORY TRANSDUCTION SYSTEM"/>
    <property type="match status" value="1"/>
</dbReference>
<dbReference type="SMART" id="SM00267">
    <property type="entry name" value="GGDEF"/>
    <property type="match status" value="1"/>
</dbReference>
<dbReference type="Gene3D" id="3.30.70.270">
    <property type="match status" value="1"/>
</dbReference>
<dbReference type="PROSITE" id="PS50887">
    <property type="entry name" value="GGDEF"/>
    <property type="match status" value="1"/>
</dbReference>
<dbReference type="PROSITE" id="PS50112">
    <property type="entry name" value="PAS"/>
    <property type="match status" value="1"/>
</dbReference>
<evidence type="ECO:0000259" key="3">
    <source>
        <dbReference type="PROSITE" id="PS50887"/>
    </source>
</evidence>
<evidence type="ECO:0000313" key="5">
    <source>
        <dbReference type="Proteomes" id="UP000291189"/>
    </source>
</evidence>
<dbReference type="Proteomes" id="UP000291189">
    <property type="component" value="Unassembled WGS sequence"/>
</dbReference>
<dbReference type="InterPro" id="IPR013767">
    <property type="entry name" value="PAS_fold"/>
</dbReference>